<sequence>MLLNFRTCALLFANVNFASAWNTFVVPHTAGQDDTSGLTAVLANYSTNSTILFKQGITYNIFTPIKFPVLNNVEIRFEGNLTYPTDIPAIQAIVGSSSFSGAWFAFTGGNNVTLRGSTDPKWGWIDGHGQEWWNTRNQVNRPHGFAFSKINGGVIRDMKLYKPVAWNFATSGSSNIHAFNNRIYALSVDPDNAFPFNT</sequence>
<dbReference type="InParanoid" id="A0A369JSV2"/>
<evidence type="ECO:0000256" key="1">
    <source>
        <dbReference type="ARBA" id="ARBA00004613"/>
    </source>
</evidence>
<evidence type="ECO:0000256" key="3">
    <source>
        <dbReference type="ARBA" id="ARBA00022737"/>
    </source>
</evidence>
<dbReference type="OrthoDB" id="187139at2759"/>
<dbReference type="Proteomes" id="UP000076154">
    <property type="component" value="Unassembled WGS sequence"/>
</dbReference>
<evidence type="ECO:0000313" key="10">
    <source>
        <dbReference type="Proteomes" id="UP000076154"/>
    </source>
</evidence>
<protein>
    <recommendedName>
        <fullName evidence="6">galacturonan 1,4-alpha-galacturonidase</fullName>
        <ecNumber evidence="6">3.2.1.67</ecNumber>
    </recommendedName>
</protein>
<evidence type="ECO:0000256" key="4">
    <source>
        <dbReference type="ARBA" id="ARBA00023157"/>
    </source>
</evidence>
<dbReference type="EMBL" id="LUEZ02000044">
    <property type="protein sequence ID" value="RDB24422.1"/>
    <property type="molecule type" value="Genomic_DNA"/>
</dbReference>
<dbReference type="GO" id="GO:0005576">
    <property type="term" value="C:extracellular region"/>
    <property type="evidence" value="ECO:0007669"/>
    <property type="project" value="UniProtKB-SubCell"/>
</dbReference>
<evidence type="ECO:0000256" key="2">
    <source>
        <dbReference type="ARBA" id="ARBA00022525"/>
    </source>
</evidence>
<keyword evidence="10" id="KW-1185">Reference proteome</keyword>
<evidence type="ECO:0000313" key="9">
    <source>
        <dbReference type="EMBL" id="RDB24422.1"/>
    </source>
</evidence>
<comment type="function">
    <text evidence="5">Specific in hydrolyzing the terminal glycosidic bond of polygalacturonic acid and oligogalacturonates.</text>
</comment>
<dbReference type="PANTHER" id="PTHR31736:SF11">
    <property type="entry name" value="EXOPOLYGALACTURONASE C-RELATED"/>
    <property type="match status" value="1"/>
</dbReference>
<dbReference type="InterPro" id="IPR011050">
    <property type="entry name" value="Pectin_lyase_fold/virulence"/>
</dbReference>
<organism evidence="9 10">
    <name type="scientific">Hypsizygus marmoreus</name>
    <name type="common">White beech mushroom</name>
    <name type="synonym">Agaricus marmoreus</name>
    <dbReference type="NCBI Taxonomy" id="39966"/>
    <lineage>
        <taxon>Eukaryota</taxon>
        <taxon>Fungi</taxon>
        <taxon>Dikarya</taxon>
        <taxon>Basidiomycota</taxon>
        <taxon>Agaricomycotina</taxon>
        <taxon>Agaricomycetes</taxon>
        <taxon>Agaricomycetidae</taxon>
        <taxon>Agaricales</taxon>
        <taxon>Tricholomatineae</taxon>
        <taxon>Lyophyllaceae</taxon>
        <taxon>Hypsizygus</taxon>
    </lineage>
</organism>
<evidence type="ECO:0000256" key="5">
    <source>
        <dbReference type="ARBA" id="ARBA00037312"/>
    </source>
</evidence>
<evidence type="ECO:0000256" key="7">
    <source>
        <dbReference type="ARBA" id="ARBA00048766"/>
    </source>
</evidence>
<keyword evidence="8" id="KW-0732">Signal</keyword>
<reference evidence="9" key="1">
    <citation type="submission" date="2018-04" db="EMBL/GenBank/DDBJ databases">
        <title>Whole genome sequencing of Hypsizygus marmoreus.</title>
        <authorList>
            <person name="Choi I.-G."/>
            <person name="Min B."/>
            <person name="Kim J.-G."/>
            <person name="Kim S."/>
            <person name="Oh Y.-L."/>
            <person name="Kong W.-S."/>
            <person name="Park H."/>
            <person name="Jeong J."/>
            <person name="Song E.-S."/>
        </authorList>
    </citation>
    <scope>NUCLEOTIDE SEQUENCE [LARGE SCALE GENOMIC DNA]</scope>
    <source>
        <strain evidence="9">51987-8</strain>
    </source>
</reference>
<dbReference type="InterPro" id="IPR012334">
    <property type="entry name" value="Pectin_lyas_fold"/>
</dbReference>
<dbReference type="STRING" id="39966.A0A369JSV2"/>
<keyword evidence="2" id="KW-0964">Secreted</keyword>
<dbReference type="AlphaFoldDB" id="A0A369JSV2"/>
<comment type="subcellular location">
    <subcellularLocation>
        <location evidence="1">Secreted</location>
    </subcellularLocation>
</comment>
<proteinExistence type="predicted"/>
<dbReference type="GO" id="GO:0047911">
    <property type="term" value="F:galacturan 1,4-alpha-galacturonidase activity"/>
    <property type="evidence" value="ECO:0007669"/>
    <property type="project" value="UniProtKB-EC"/>
</dbReference>
<keyword evidence="3" id="KW-0677">Repeat</keyword>
<dbReference type="Gene3D" id="2.160.20.10">
    <property type="entry name" value="Single-stranded right-handed beta-helix, Pectin lyase-like"/>
    <property type="match status" value="1"/>
</dbReference>
<comment type="catalytic activity">
    <reaction evidence="7">
        <text>[(1-&gt;4)-alpha-D-galacturonosyl](n) + H2O = alpha-D-galacturonate + [(1-&gt;4)-alpha-D-galacturonosyl](n-1)</text>
        <dbReference type="Rhea" id="RHEA:14117"/>
        <dbReference type="Rhea" id="RHEA-COMP:14570"/>
        <dbReference type="Rhea" id="RHEA-COMP:14572"/>
        <dbReference type="ChEBI" id="CHEBI:15377"/>
        <dbReference type="ChEBI" id="CHEBI:58658"/>
        <dbReference type="ChEBI" id="CHEBI:140523"/>
        <dbReference type="EC" id="3.2.1.67"/>
    </reaction>
</comment>
<name>A0A369JSV2_HYPMA</name>
<dbReference type="PANTHER" id="PTHR31736">
    <property type="match status" value="1"/>
</dbReference>
<keyword evidence="4" id="KW-1015">Disulfide bond</keyword>
<evidence type="ECO:0000256" key="6">
    <source>
        <dbReference type="ARBA" id="ARBA00038933"/>
    </source>
</evidence>
<dbReference type="EC" id="3.2.1.67" evidence="6"/>
<gene>
    <name evidence="9" type="primary">pgxC_1</name>
    <name evidence="9" type="ORF">Hypma_008459</name>
</gene>
<accession>A0A369JSV2</accession>
<dbReference type="SUPFAM" id="SSF51126">
    <property type="entry name" value="Pectin lyase-like"/>
    <property type="match status" value="1"/>
</dbReference>
<feature type="signal peptide" evidence="8">
    <location>
        <begin position="1"/>
        <end position="20"/>
    </location>
</feature>
<comment type="caution">
    <text evidence="9">The sequence shown here is derived from an EMBL/GenBank/DDBJ whole genome shotgun (WGS) entry which is preliminary data.</text>
</comment>
<evidence type="ECO:0000256" key="8">
    <source>
        <dbReference type="SAM" id="SignalP"/>
    </source>
</evidence>
<feature type="chain" id="PRO_5016777783" description="galacturonan 1,4-alpha-galacturonidase" evidence="8">
    <location>
        <begin position="21"/>
        <end position="198"/>
    </location>
</feature>